<dbReference type="InterPro" id="IPR042099">
    <property type="entry name" value="ANL_N_sf"/>
</dbReference>
<dbReference type="InterPro" id="IPR000873">
    <property type="entry name" value="AMP-dep_synth/lig_dom"/>
</dbReference>
<dbReference type="InterPro" id="IPR025110">
    <property type="entry name" value="AMP-bd_C"/>
</dbReference>
<organism evidence="4 5">
    <name type="scientific">Methylobacterium crusticola</name>
    <dbReference type="NCBI Taxonomy" id="1697972"/>
    <lineage>
        <taxon>Bacteria</taxon>
        <taxon>Pseudomonadati</taxon>
        <taxon>Pseudomonadota</taxon>
        <taxon>Alphaproteobacteria</taxon>
        <taxon>Hyphomicrobiales</taxon>
        <taxon>Methylobacteriaceae</taxon>
        <taxon>Methylobacterium</taxon>
    </lineage>
</organism>
<feature type="domain" description="AMP-dependent synthetase/ligase" evidence="2">
    <location>
        <begin position="21"/>
        <end position="376"/>
    </location>
</feature>
<keyword evidence="1" id="KW-0436">Ligase</keyword>
<accession>A0ABQ4QRC2</accession>
<evidence type="ECO:0000256" key="1">
    <source>
        <dbReference type="ARBA" id="ARBA00022598"/>
    </source>
</evidence>
<comment type="caution">
    <text evidence="4">The sequence shown here is derived from an EMBL/GenBank/DDBJ whole genome shotgun (WGS) entry which is preliminary data.</text>
</comment>
<reference evidence="4" key="1">
    <citation type="journal article" date="2021" name="Front. Microbiol.">
        <title>Comprehensive Comparative Genomics and Phenotyping of Methylobacterium Species.</title>
        <authorList>
            <person name="Alessa O."/>
            <person name="Ogura Y."/>
            <person name="Fujitani Y."/>
            <person name="Takami H."/>
            <person name="Hayashi T."/>
            <person name="Sahin N."/>
            <person name="Tani A."/>
        </authorList>
    </citation>
    <scope>NUCLEOTIDE SEQUENCE</scope>
    <source>
        <strain evidence="4">KCTC 52305</strain>
    </source>
</reference>
<reference evidence="4" key="2">
    <citation type="submission" date="2021-08" db="EMBL/GenBank/DDBJ databases">
        <authorList>
            <person name="Tani A."/>
            <person name="Ola A."/>
            <person name="Ogura Y."/>
            <person name="Katsura K."/>
            <person name="Hayashi T."/>
        </authorList>
    </citation>
    <scope>NUCLEOTIDE SEQUENCE</scope>
    <source>
        <strain evidence="4">KCTC 52305</strain>
    </source>
</reference>
<protein>
    <submittedName>
        <fullName evidence="4">Acetyl-coenzyme A synthetase</fullName>
    </submittedName>
</protein>
<dbReference type="PANTHER" id="PTHR43352">
    <property type="entry name" value="ACETYL-COA SYNTHETASE"/>
    <property type="match status" value="1"/>
</dbReference>
<dbReference type="InterPro" id="IPR020845">
    <property type="entry name" value="AMP-binding_CS"/>
</dbReference>
<dbReference type="Proteomes" id="UP001055167">
    <property type="component" value="Unassembled WGS sequence"/>
</dbReference>
<proteinExistence type="predicted"/>
<evidence type="ECO:0000313" key="5">
    <source>
        <dbReference type="Proteomes" id="UP001055167"/>
    </source>
</evidence>
<evidence type="ECO:0000313" key="4">
    <source>
        <dbReference type="EMBL" id="GJD47833.1"/>
    </source>
</evidence>
<evidence type="ECO:0000259" key="2">
    <source>
        <dbReference type="Pfam" id="PF00501"/>
    </source>
</evidence>
<dbReference type="Pfam" id="PF00501">
    <property type="entry name" value="AMP-binding"/>
    <property type="match status" value="1"/>
</dbReference>
<sequence length="514" mass="55088">MPAIPDDRSPPPRFNGARYCLEENARLRGDKPALVLAGDGGRTQVLTFREIDRAVRGVAAGLRDLGLAPGARVMIRMGNDADYVVVYFAALAAGLVAQPSSPQLTAGEAAFLMQDSGAAAVVAAADCPLDPEACRGRIVLRQADVARLRAGPPLAEYADTAADDPATLVYTSGTTSRPKGVLHAHRAIWGRRPMHEHWLGLREDDVVLHAGTMNWTYTLGVGIQDPWARGATTVLYNGRRDPGIWPALVAAHRATLFAAVPSLYRQILKYADLPAHDLASLRHGITAGEALSPQLLAEWRAATGKPLYEALGMSEISTYVSTCPSVPVKPGSPGRPQPGRRVAILPVEGPPRPLPPGETGLLAVHRSDPALMLGYWNRPDEEAAVMRGEWFVGGDLASCDADGYVWFEGRNDDVMNAFGYRVSPNEVESVLAGHPDVQEVAVTELAVRDDVRVIAAFVVPRSGAAPDRAALLAWCGERLAAYKCPREVVFLDTLPRTPNGKVQRKRLAAGQGTA</sequence>
<evidence type="ECO:0000259" key="3">
    <source>
        <dbReference type="Pfam" id="PF13193"/>
    </source>
</evidence>
<dbReference type="Pfam" id="PF13193">
    <property type="entry name" value="AMP-binding_C"/>
    <property type="match status" value="1"/>
</dbReference>
<dbReference type="InterPro" id="IPR045851">
    <property type="entry name" value="AMP-bd_C_sf"/>
</dbReference>
<dbReference type="PANTHER" id="PTHR43352:SF1">
    <property type="entry name" value="ANTHRANILATE--COA LIGASE"/>
    <property type="match status" value="1"/>
</dbReference>
<dbReference type="RefSeq" id="WP_128563543.1">
    <property type="nucleotide sequence ID" value="NZ_BPQH01000002.1"/>
</dbReference>
<dbReference type="EMBL" id="BPQH01000002">
    <property type="protein sequence ID" value="GJD47833.1"/>
    <property type="molecule type" value="Genomic_DNA"/>
</dbReference>
<keyword evidence="5" id="KW-1185">Reference proteome</keyword>
<dbReference type="Gene3D" id="3.30.300.30">
    <property type="match status" value="1"/>
</dbReference>
<dbReference type="PROSITE" id="PS00455">
    <property type="entry name" value="AMP_BINDING"/>
    <property type="match status" value="1"/>
</dbReference>
<dbReference type="Gene3D" id="3.40.50.12780">
    <property type="entry name" value="N-terminal domain of ligase-like"/>
    <property type="match status" value="1"/>
</dbReference>
<name>A0ABQ4QRC2_9HYPH</name>
<dbReference type="SUPFAM" id="SSF56801">
    <property type="entry name" value="Acetyl-CoA synthetase-like"/>
    <property type="match status" value="1"/>
</dbReference>
<gene>
    <name evidence="4" type="primary">acsA_4</name>
    <name evidence="4" type="ORF">OPKNFCMD_0545</name>
</gene>
<feature type="domain" description="AMP-binding enzyme C-terminal" evidence="3">
    <location>
        <begin position="426"/>
        <end position="501"/>
    </location>
</feature>